<proteinExistence type="predicted"/>
<dbReference type="Pfam" id="PF01145">
    <property type="entry name" value="Band_7"/>
    <property type="match status" value="1"/>
</dbReference>
<dbReference type="CDD" id="cd03402">
    <property type="entry name" value="SPFH_like_u2"/>
    <property type="match status" value="1"/>
</dbReference>
<accession>A0ABW4JGE9</accession>
<keyword evidence="1" id="KW-1133">Transmembrane helix</keyword>
<dbReference type="SMART" id="SM00244">
    <property type="entry name" value="PHB"/>
    <property type="match status" value="1"/>
</dbReference>
<evidence type="ECO:0000259" key="2">
    <source>
        <dbReference type="SMART" id="SM00244"/>
    </source>
</evidence>
<keyword evidence="1" id="KW-0472">Membrane</keyword>
<dbReference type="InterPro" id="IPR036013">
    <property type="entry name" value="Band_7/SPFH_dom_sf"/>
</dbReference>
<evidence type="ECO:0000256" key="1">
    <source>
        <dbReference type="SAM" id="Phobius"/>
    </source>
</evidence>
<dbReference type="RefSeq" id="WP_377942625.1">
    <property type="nucleotide sequence ID" value="NZ_JBHUCX010000021.1"/>
</dbReference>
<dbReference type="Proteomes" id="UP001597079">
    <property type="component" value="Unassembled WGS sequence"/>
</dbReference>
<sequence>MTASSSGSSNTNGTSLLIRETTAFNKSGPRILFIGMIALLAGIILFIYAGASAGHDDKAVRIILRIVGILIIALGVIGLRGLTSVSPGQAKIVQLWGRYQGTVRTQGLRWVNPLSRRLNVSTRIRNLETTLVKVNDADGNPIEIAAVVVWQVADTAQAFYEVEDFASFVETQAETAVRHIASVYPYDSCGTERLSLQVNSEKITEALTEEIGVRVSVAGIRVIESRLSRLAYAPEIAHAMLQRQQADAVVAARERIVTGAVGMVEMALQRLAEDDVVDLDDERKAAMVSNLLVVLCADRPTQPIVNAGSLYQ</sequence>
<keyword evidence="1" id="KW-0812">Transmembrane</keyword>
<protein>
    <submittedName>
        <fullName evidence="3">SPFH domain-containing protein</fullName>
    </submittedName>
</protein>
<reference evidence="4" key="1">
    <citation type="journal article" date="2019" name="Int. J. Syst. Evol. Microbiol.">
        <title>The Global Catalogue of Microorganisms (GCM) 10K type strain sequencing project: providing services to taxonomists for standard genome sequencing and annotation.</title>
        <authorList>
            <consortium name="The Broad Institute Genomics Platform"/>
            <consortium name="The Broad Institute Genome Sequencing Center for Infectious Disease"/>
            <person name="Wu L."/>
            <person name="Ma J."/>
        </authorList>
    </citation>
    <scope>NUCLEOTIDE SEQUENCE [LARGE SCALE GENOMIC DNA]</scope>
    <source>
        <strain evidence="4">CGMCC 1.12286</strain>
    </source>
</reference>
<organism evidence="3 4">
    <name type="scientific">Alicyclobacillus fodiniaquatilis</name>
    <dbReference type="NCBI Taxonomy" id="1661150"/>
    <lineage>
        <taxon>Bacteria</taxon>
        <taxon>Bacillati</taxon>
        <taxon>Bacillota</taxon>
        <taxon>Bacilli</taxon>
        <taxon>Bacillales</taxon>
        <taxon>Alicyclobacillaceae</taxon>
        <taxon>Alicyclobacillus</taxon>
    </lineage>
</organism>
<dbReference type="Gene3D" id="3.30.479.30">
    <property type="entry name" value="Band 7 domain"/>
    <property type="match status" value="1"/>
</dbReference>
<feature type="domain" description="Band 7" evidence="2">
    <location>
        <begin position="80"/>
        <end position="244"/>
    </location>
</feature>
<dbReference type="EMBL" id="JBHUCX010000021">
    <property type="protein sequence ID" value="MFD1674751.1"/>
    <property type="molecule type" value="Genomic_DNA"/>
</dbReference>
<keyword evidence="4" id="KW-1185">Reference proteome</keyword>
<comment type="caution">
    <text evidence="3">The sequence shown here is derived from an EMBL/GenBank/DDBJ whole genome shotgun (WGS) entry which is preliminary data.</text>
</comment>
<dbReference type="PANTHER" id="PTHR43446:SF1">
    <property type="entry name" value="BAND 7 DOMAIN-CONTAINING PROTEIN"/>
    <property type="match status" value="1"/>
</dbReference>
<gene>
    <name evidence="3" type="ORF">ACFSB2_08565</name>
</gene>
<evidence type="ECO:0000313" key="4">
    <source>
        <dbReference type="Proteomes" id="UP001597079"/>
    </source>
</evidence>
<evidence type="ECO:0000313" key="3">
    <source>
        <dbReference type="EMBL" id="MFD1674751.1"/>
    </source>
</evidence>
<dbReference type="InterPro" id="IPR001107">
    <property type="entry name" value="Band_7"/>
</dbReference>
<name>A0ABW4JGE9_9BACL</name>
<dbReference type="PANTHER" id="PTHR43446">
    <property type="entry name" value="MEMBRANE PROTEIN-RELATED"/>
    <property type="match status" value="1"/>
</dbReference>
<feature type="transmembrane region" description="Helical" evidence="1">
    <location>
        <begin position="62"/>
        <end position="82"/>
    </location>
</feature>
<dbReference type="SUPFAM" id="SSF117892">
    <property type="entry name" value="Band 7/SPFH domain"/>
    <property type="match status" value="1"/>
</dbReference>
<feature type="transmembrane region" description="Helical" evidence="1">
    <location>
        <begin position="31"/>
        <end position="50"/>
    </location>
</feature>